<dbReference type="Pfam" id="PF00853">
    <property type="entry name" value="Runt"/>
    <property type="match status" value="1"/>
</dbReference>
<accession>A0A1I8IJ69</accession>
<evidence type="ECO:0000256" key="4">
    <source>
        <dbReference type="ARBA" id="ARBA00023242"/>
    </source>
</evidence>
<comment type="subcellular location">
    <subcellularLocation>
        <location evidence="1">Nucleus</location>
    </subcellularLocation>
</comment>
<keyword evidence="7" id="KW-1185">Reference proteome</keyword>
<dbReference type="SUPFAM" id="SSF49417">
    <property type="entry name" value="p53-like transcription factors"/>
    <property type="match status" value="1"/>
</dbReference>
<dbReference type="WBParaSite" id="maker-uti_cns_0013078-snap-gene-0.4-mRNA-1">
    <property type="protein sequence ID" value="maker-uti_cns_0013078-snap-gene-0.4-mRNA-1"/>
    <property type="gene ID" value="maker-uti_cns_0013078-snap-gene-0.4"/>
</dbReference>
<proteinExistence type="predicted"/>
<reference evidence="8" key="1">
    <citation type="submission" date="2016-11" db="UniProtKB">
        <authorList>
            <consortium name="WormBaseParasite"/>
        </authorList>
    </citation>
    <scope>IDENTIFICATION</scope>
</reference>
<keyword evidence="3" id="KW-0804">Transcription</keyword>
<sequence>RCLRSRQRHSTGSRAKRISNQHSNPLFQASSPRPAAPTWSARRCPPTGAPTRACRTPFKVVALGEVPDGTRVTLAAGNEENCFAEMKNPVAYMNSQVAKFNDLRFIGRSGRGKFLNLSITIETYPPQIAVYSKAIKVTVDGPREPRSKI</sequence>
<dbReference type="GO" id="GO:0005634">
    <property type="term" value="C:nucleus"/>
    <property type="evidence" value="ECO:0007669"/>
    <property type="project" value="UniProtKB-SubCell"/>
</dbReference>
<organism evidence="7 8">
    <name type="scientific">Macrostomum lignano</name>
    <dbReference type="NCBI Taxonomy" id="282301"/>
    <lineage>
        <taxon>Eukaryota</taxon>
        <taxon>Metazoa</taxon>
        <taxon>Spiralia</taxon>
        <taxon>Lophotrochozoa</taxon>
        <taxon>Platyhelminthes</taxon>
        <taxon>Rhabditophora</taxon>
        <taxon>Macrostomorpha</taxon>
        <taxon>Macrostomida</taxon>
        <taxon>Macrostomidae</taxon>
        <taxon>Macrostomum</taxon>
    </lineage>
</organism>
<dbReference type="Gene3D" id="2.60.40.720">
    <property type="match status" value="1"/>
</dbReference>
<name>A0A1I8IJ69_9PLAT</name>
<dbReference type="AlphaFoldDB" id="A0A1I8IJ69"/>
<keyword evidence="2" id="KW-0805">Transcription regulation</keyword>
<dbReference type="GO" id="GO:0000981">
    <property type="term" value="F:DNA-binding transcription factor activity, RNA polymerase II-specific"/>
    <property type="evidence" value="ECO:0007669"/>
    <property type="project" value="TreeGrafter"/>
</dbReference>
<evidence type="ECO:0000256" key="3">
    <source>
        <dbReference type="ARBA" id="ARBA00023163"/>
    </source>
</evidence>
<feature type="region of interest" description="Disordered" evidence="5">
    <location>
        <begin position="1"/>
        <end position="50"/>
    </location>
</feature>
<evidence type="ECO:0000259" key="6">
    <source>
        <dbReference type="PROSITE" id="PS51062"/>
    </source>
</evidence>
<dbReference type="PANTHER" id="PTHR11950:SF31">
    <property type="entry name" value="SEGMENTATION PROTEIN RUNT"/>
    <property type="match status" value="1"/>
</dbReference>
<keyword evidence="4" id="KW-0539">Nucleus</keyword>
<feature type="compositionally biased region" description="Polar residues" evidence="5">
    <location>
        <begin position="20"/>
        <end position="31"/>
    </location>
</feature>
<dbReference type="PRINTS" id="PR00967">
    <property type="entry name" value="ONCOGENEAML1"/>
</dbReference>
<evidence type="ECO:0000256" key="5">
    <source>
        <dbReference type="SAM" id="MobiDB-lite"/>
    </source>
</evidence>
<dbReference type="InterPro" id="IPR013524">
    <property type="entry name" value="Runt_dom"/>
</dbReference>
<feature type="compositionally biased region" description="Basic residues" evidence="5">
    <location>
        <begin position="1"/>
        <end position="19"/>
    </location>
</feature>
<evidence type="ECO:0000256" key="2">
    <source>
        <dbReference type="ARBA" id="ARBA00023015"/>
    </source>
</evidence>
<dbReference type="GO" id="GO:0000978">
    <property type="term" value="F:RNA polymerase II cis-regulatory region sequence-specific DNA binding"/>
    <property type="evidence" value="ECO:0007669"/>
    <property type="project" value="TreeGrafter"/>
</dbReference>
<dbReference type="GO" id="GO:0005524">
    <property type="term" value="F:ATP binding"/>
    <property type="evidence" value="ECO:0007669"/>
    <property type="project" value="InterPro"/>
</dbReference>
<dbReference type="PROSITE" id="PS51062">
    <property type="entry name" value="RUNT"/>
    <property type="match status" value="1"/>
</dbReference>
<evidence type="ECO:0000313" key="7">
    <source>
        <dbReference type="Proteomes" id="UP000095280"/>
    </source>
</evidence>
<dbReference type="InterPro" id="IPR000040">
    <property type="entry name" value="AML1_Runt"/>
</dbReference>
<evidence type="ECO:0000313" key="8">
    <source>
        <dbReference type="WBParaSite" id="maker-uti_cns_0013078-snap-gene-0.4-mRNA-1"/>
    </source>
</evidence>
<protein>
    <submittedName>
        <fullName evidence="8">Runt domain-containing protein</fullName>
    </submittedName>
</protein>
<dbReference type="PANTHER" id="PTHR11950">
    <property type="entry name" value="RUNT RELATED"/>
    <property type="match status" value="1"/>
</dbReference>
<dbReference type="InterPro" id="IPR012346">
    <property type="entry name" value="p53/RUNT-type_TF_DNA-bd_sf"/>
</dbReference>
<dbReference type="Proteomes" id="UP000095280">
    <property type="component" value="Unplaced"/>
</dbReference>
<evidence type="ECO:0000256" key="1">
    <source>
        <dbReference type="ARBA" id="ARBA00004123"/>
    </source>
</evidence>
<dbReference type="InterPro" id="IPR008967">
    <property type="entry name" value="p53-like_TF_DNA-bd_sf"/>
</dbReference>
<feature type="domain" description="Runt" evidence="6">
    <location>
        <begin position="19"/>
        <end position="147"/>
    </location>
</feature>